<evidence type="ECO:0008006" key="4">
    <source>
        <dbReference type="Google" id="ProtNLM"/>
    </source>
</evidence>
<proteinExistence type="predicted"/>
<dbReference type="InterPro" id="IPR012471">
    <property type="entry name" value="DUF1690"/>
</dbReference>
<feature type="compositionally biased region" description="Polar residues" evidence="1">
    <location>
        <begin position="67"/>
        <end position="77"/>
    </location>
</feature>
<dbReference type="Proteomes" id="UP000503462">
    <property type="component" value="Chromosome 4"/>
</dbReference>
<protein>
    <recommendedName>
        <fullName evidence="4">Altered inheritance of mitochondria protein 13, mitochondrial</fullName>
    </recommendedName>
</protein>
<feature type="region of interest" description="Disordered" evidence="1">
    <location>
        <begin position="1"/>
        <end position="125"/>
    </location>
</feature>
<accession>A0A6H0XYZ0</accession>
<dbReference type="OrthoDB" id="5544375at2759"/>
<dbReference type="Pfam" id="PF07956">
    <property type="entry name" value="DUF1690"/>
    <property type="match status" value="1"/>
</dbReference>
<name>A0A6H0XYZ0_9PEZI</name>
<feature type="compositionally biased region" description="Polar residues" evidence="1">
    <location>
        <begin position="21"/>
        <end position="38"/>
    </location>
</feature>
<evidence type="ECO:0000256" key="1">
    <source>
        <dbReference type="SAM" id="MobiDB-lite"/>
    </source>
</evidence>
<evidence type="ECO:0000313" key="3">
    <source>
        <dbReference type="Proteomes" id="UP000503462"/>
    </source>
</evidence>
<organism evidence="2 3">
    <name type="scientific">Peltaster fructicola</name>
    <dbReference type="NCBI Taxonomy" id="286661"/>
    <lineage>
        <taxon>Eukaryota</taxon>
        <taxon>Fungi</taxon>
        <taxon>Dikarya</taxon>
        <taxon>Ascomycota</taxon>
        <taxon>Pezizomycotina</taxon>
        <taxon>Dothideomycetes</taxon>
        <taxon>Dothideomycetes incertae sedis</taxon>
        <taxon>Peltaster</taxon>
    </lineage>
</organism>
<feature type="compositionally biased region" description="Basic and acidic residues" evidence="1">
    <location>
        <begin position="39"/>
        <end position="62"/>
    </location>
</feature>
<reference evidence="2 3" key="1">
    <citation type="journal article" date="2016" name="Sci. Rep.">
        <title>Peltaster fructicola genome reveals evolution from an invasive phytopathogen to an ectophytic parasite.</title>
        <authorList>
            <person name="Xu C."/>
            <person name="Chen H."/>
            <person name="Gleason M.L."/>
            <person name="Xu J.R."/>
            <person name="Liu H."/>
            <person name="Zhang R."/>
            <person name="Sun G."/>
        </authorList>
    </citation>
    <scope>NUCLEOTIDE SEQUENCE [LARGE SCALE GENOMIC DNA]</scope>
    <source>
        <strain evidence="2 3">LNHT1506</strain>
    </source>
</reference>
<sequence length="189" mass="21362">MGNGNSKQEQHVFNADGPVRFSQSVLDKLQQSSTTDSTRAQDTELKIQQRVNDELKRIRDSGAENITKLTASLTTEPAKQAAEPERDPNTLLAHLSSPFYQDHTPKKEQQQDSGRSHETVSKEVAELRAKLESRKKVEKTTPELDKARSNLVSCLRTNDRRPLDCWEEVETFKAEVGKLEKKFVQSAGR</sequence>
<dbReference type="AlphaFoldDB" id="A0A6H0XYZ0"/>
<evidence type="ECO:0000313" key="2">
    <source>
        <dbReference type="EMBL" id="QIW99963.1"/>
    </source>
</evidence>
<gene>
    <name evidence="2" type="ORF">AMS68_005481</name>
</gene>
<feature type="compositionally biased region" description="Basic and acidic residues" evidence="1">
    <location>
        <begin position="103"/>
        <end position="125"/>
    </location>
</feature>
<keyword evidence="3" id="KW-1185">Reference proteome</keyword>
<dbReference type="EMBL" id="CP051142">
    <property type="protein sequence ID" value="QIW99963.1"/>
    <property type="molecule type" value="Genomic_DNA"/>
</dbReference>